<dbReference type="AlphaFoldDB" id="A0A2N6NPN0"/>
<comment type="similarity">
    <text evidence="1">Belongs to the yippee family.</text>
</comment>
<proteinExistence type="inferred from homology"/>
<keyword evidence="2" id="KW-0479">Metal-binding</keyword>
<evidence type="ECO:0000256" key="1">
    <source>
        <dbReference type="ARBA" id="ARBA00005613"/>
    </source>
</evidence>
<name>A0A2N6NPN0_BEABA</name>
<dbReference type="GO" id="GO:0046872">
    <property type="term" value="F:metal ion binding"/>
    <property type="evidence" value="ECO:0007669"/>
    <property type="project" value="UniProtKB-KW"/>
</dbReference>
<evidence type="ECO:0000313" key="6">
    <source>
        <dbReference type="EMBL" id="PMB69196.1"/>
    </source>
</evidence>
<feature type="region of interest" description="Disordered" evidence="4">
    <location>
        <begin position="105"/>
        <end position="133"/>
    </location>
</feature>
<dbReference type="InterPro" id="IPR034751">
    <property type="entry name" value="Yippee"/>
</dbReference>
<dbReference type="PROSITE" id="PS51792">
    <property type="entry name" value="YIPPEE"/>
    <property type="match status" value="1"/>
</dbReference>
<dbReference type="InterPro" id="IPR004910">
    <property type="entry name" value="Yippee/Mis18/Cereblon"/>
</dbReference>
<dbReference type="EMBL" id="MRVG01000004">
    <property type="protein sequence ID" value="PMB69196.1"/>
    <property type="molecule type" value="Genomic_DNA"/>
</dbReference>
<dbReference type="Proteomes" id="UP000235728">
    <property type="component" value="Unassembled WGS sequence"/>
</dbReference>
<gene>
    <name evidence="6" type="ORF">BM221_003834</name>
</gene>
<evidence type="ECO:0000256" key="3">
    <source>
        <dbReference type="ARBA" id="ARBA00022833"/>
    </source>
</evidence>
<feature type="compositionally biased region" description="Low complexity" evidence="4">
    <location>
        <begin position="44"/>
        <end position="64"/>
    </location>
</feature>
<evidence type="ECO:0000313" key="7">
    <source>
        <dbReference type="Proteomes" id="UP000235728"/>
    </source>
</evidence>
<feature type="compositionally biased region" description="Pro residues" evidence="4">
    <location>
        <begin position="108"/>
        <end position="117"/>
    </location>
</feature>
<keyword evidence="3" id="KW-0862">Zinc</keyword>
<feature type="region of interest" description="Disordered" evidence="4">
    <location>
        <begin position="44"/>
        <end position="70"/>
    </location>
</feature>
<sequence length="268" mass="29025">MHNRSTSDTTRGSHRISATPPIFPTYLLPSFKFPFLRRRVSASSSSSSSASHPSSSPKTTSSPAGAGRLQRLGPDTLRCSACSADLALAAQIISKGFTGRYGRALLVAPPPPPPPPATSAAEEDDYDSDSGSPPLLNIRIGRLENRQLVTGWHVVADISCSSCSRKLGWKYVDAKEKSQKYKVGKYILETERVTTHRSWGDEDGDDGASGVVVVDGGPYGTRRRMSSDRVSFDSEDDDECDDVFAGTWNARTVARRRAEMIAAVRSNE</sequence>
<comment type="caution">
    <text evidence="6">The sequence shown here is derived from an EMBL/GenBank/DDBJ whole genome shotgun (WGS) entry which is preliminary data.</text>
</comment>
<reference evidence="6 7" key="1">
    <citation type="journal article" date="2016" name="Appl. Microbiol. Biotechnol.">
        <title>Characterization of T-DNA insertion mutants with decreased virulence in the entomopathogenic fungus Beauveria bassiana JEF-007.</title>
        <authorList>
            <person name="Kim S."/>
            <person name="Lee S.J."/>
            <person name="Nai Y.S."/>
            <person name="Yu J.S."/>
            <person name="Lee M.R."/>
            <person name="Yang Y.T."/>
            <person name="Kim J.S."/>
        </authorList>
    </citation>
    <scope>NUCLEOTIDE SEQUENCE [LARGE SCALE GENOMIC DNA]</scope>
    <source>
        <strain evidence="6 7">JEF-007</strain>
    </source>
</reference>
<dbReference type="InterPro" id="IPR039058">
    <property type="entry name" value="Yippee_fam"/>
</dbReference>
<evidence type="ECO:0000259" key="5">
    <source>
        <dbReference type="PROSITE" id="PS51792"/>
    </source>
</evidence>
<dbReference type="PANTHER" id="PTHR13848">
    <property type="entry name" value="PROTEIN YIPPEE-LIKE CG15309-RELATED"/>
    <property type="match status" value="1"/>
</dbReference>
<protein>
    <submittedName>
        <fullName evidence="6">Protein yippee-like</fullName>
    </submittedName>
</protein>
<dbReference type="Pfam" id="PF03226">
    <property type="entry name" value="Yippee-Mis18"/>
    <property type="match status" value="1"/>
</dbReference>
<accession>A0A2N6NPN0</accession>
<feature type="domain" description="Yippee" evidence="5">
    <location>
        <begin position="75"/>
        <end position="197"/>
    </location>
</feature>
<evidence type="ECO:0000256" key="4">
    <source>
        <dbReference type="SAM" id="MobiDB-lite"/>
    </source>
</evidence>
<evidence type="ECO:0000256" key="2">
    <source>
        <dbReference type="ARBA" id="ARBA00022723"/>
    </source>
</evidence>
<organism evidence="6 7">
    <name type="scientific">Beauveria bassiana</name>
    <name type="common">White muscardine disease fungus</name>
    <name type="synonym">Tritirachium shiotae</name>
    <dbReference type="NCBI Taxonomy" id="176275"/>
    <lineage>
        <taxon>Eukaryota</taxon>
        <taxon>Fungi</taxon>
        <taxon>Dikarya</taxon>
        <taxon>Ascomycota</taxon>
        <taxon>Pezizomycotina</taxon>
        <taxon>Sordariomycetes</taxon>
        <taxon>Hypocreomycetidae</taxon>
        <taxon>Hypocreales</taxon>
        <taxon>Cordycipitaceae</taxon>
        <taxon>Beauveria</taxon>
    </lineage>
</organism>
<dbReference type="OMA" id="YLRCARC"/>